<reference evidence="3 4" key="1">
    <citation type="journal article" date="2018" name="Sci. Rep.">
        <title>Comparative genomics provides insights into the lifestyle and reveals functional heterogeneity of dark septate endophytic fungi.</title>
        <authorList>
            <person name="Knapp D.G."/>
            <person name="Nemeth J.B."/>
            <person name="Barry K."/>
            <person name="Hainaut M."/>
            <person name="Henrissat B."/>
            <person name="Johnson J."/>
            <person name="Kuo A."/>
            <person name="Lim J.H.P."/>
            <person name="Lipzen A."/>
            <person name="Nolan M."/>
            <person name="Ohm R.A."/>
            <person name="Tamas L."/>
            <person name="Grigoriev I.V."/>
            <person name="Spatafora J.W."/>
            <person name="Nagy L.G."/>
            <person name="Kovacs G.M."/>
        </authorList>
    </citation>
    <scope>NUCLEOTIDE SEQUENCE [LARGE SCALE GENOMIC DNA]</scope>
    <source>
        <strain evidence="3 4">DSE2036</strain>
    </source>
</reference>
<feature type="domain" description="DUF7779" evidence="2">
    <location>
        <begin position="410"/>
        <end position="483"/>
    </location>
</feature>
<organism evidence="3 4">
    <name type="scientific">Periconia macrospinosa</name>
    <dbReference type="NCBI Taxonomy" id="97972"/>
    <lineage>
        <taxon>Eukaryota</taxon>
        <taxon>Fungi</taxon>
        <taxon>Dikarya</taxon>
        <taxon>Ascomycota</taxon>
        <taxon>Pezizomycotina</taxon>
        <taxon>Dothideomycetes</taxon>
        <taxon>Pleosporomycetidae</taxon>
        <taxon>Pleosporales</taxon>
        <taxon>Massarineae</taxon>
        <taxon>Periconiaceae</taxon>
        <taxon>Periconia</taxon>
    </lineage>
</organism>
<evidence type="ECO:0000313" key="3">
    <source>
        <dbReference type="EMBL" id="PVH91226.1"/>
    </source>
</evidence>
<accession>A0A2V1CZQ7</accession>
<dbReference type="Proteomes" id="UP000244855">
    <property type="component" value="Unassembled WGS sequence"/>
</dbReference>
<feature type="domain" description="NACHT-NTPase and P-loop NTPases N-terminal" evidence="1">
    <location>
        <begin position="12"/>
        <end position="136"/>
    </location>
</feature>
<name>A0A2V1CZQ7_9PLEO</name>
<dbReference type="InterPro" id="IPR019734">
    <property type="entry name" value="TPR_rpt"/>
</dbReference>
<dbReference type="InterPro" id="IPR031352">
    <property type="entry name" value="SesA"/>
</dbReference>
<dbReference type="STRING" id="97972.A0A2V1CZQ7"/>
<sequence>MAEALAVVGIAASIIQLVDFGSRVLKRLEEYQSELGDIPEAFRHIKTELPVLLDALRQTKAAIDAGSLQDESKKTLLPAIEGCTVQIKALNDVIAKALPASGDSWARRRRKALGSLRYDAKVEKITAVVRGYIQTLTYHAATSLRPKSQQPASRVALVGLGGIGKSQLAVEYSYRVREKSQATWVFWVHASSRARFEEGYQKIAERTRLPGWDRPDVDILKLVHGWLCDETNGRWVMIIDNADDLDVFPRPSQRGRRNREDVSSNAAASLLEFLPQSPNGSILITSRSREVAFRLTGSYADIIGVQPLDQAHALALLRNKLDGSFAQDDATALVEALDYMPLAITQAAAYINKRVPRTTVSRYLQDLRKGDRERAKLLETDIEDSRRDGTASNSILATWQISFEHILRERPSATRLLSLMSLFDRQGIPESLLGGRYQKDNDASPDFEDDLNTLTSFSLVAIDVDGHQFEMHRLVQFSTRKWLELQGELEVWRERYVRLMDDSYPVGGYENWKACQALFPHAQATVACRPTGGSALKAWASVLFKAAWYADEMGNYDVAQEMARRALEAREAVLGPEHSVTLTSVNNLGSVLSDQGKYEEAEAMHWRALEAREKMLGREHSDTLTSVGNLGWVLSRQGKYEEAEAMQRRALEGSEKVLGRDHLETLASVSNLGLGSVLSRQGKYEEAEAMQRRALEGFEKVLGRDHPETLASVSNLGSVLSRQGKYEEAEAMQRRALEGYEKVLGPEHPDTLTSVSCLGSVLSSQGKYEEAEGMHRRHLTGSDVTAYGTYSTG</sequence>
<dbReference type="PANTHER" id="PTHR46082:SF6">
    <property type="entry name" value="AAA+ ATPASE DOMAIN-CONTAINING PROTEIN-RELATED"/>
    <property type="match status" value="1"/>
</dbReference>
<proteinExistence type="predicted"/>
<keyword evidence="4" id="KW-1185">Reference proteome</keyword>
<gene>
    <name evidence="3" type="ORF">DM02DRAFT_722420</name>
</gene>
<dbReference type="InterPro" id="IPR056681">
    <property type="entry name" value="DUF7779"/>
</dbReference>
<protein>
    <submittedName>
        <fullName evidence="3">TPR-like protein</fullName>
    </submittedName>
</protein>
<dbReference type="Pfam" id="PF25000">
    <property type="entry name" value="DUF7779"/>
    <property type="match status" value="1"/>
</dbReference>
<dbReference type="InterPro" id="IPR011990">
    <property type="entry name" value="TPR-like_helical_dom_sf"/>
</dbReference>
<dbReference type="InterPro" id="IPR053137">
    <property type="entry name" value="NLR-like"/>
</dbReference>
<dbReference type="SUPFAM" id="SSF52540">
    <property type="entry name" value="P-loop containing nucleoside triphosphate hydrolases"/>
    <property type="match status" value="1"/>
</dbReference>
<evidence type="ECO:0000313" key="4">
    <source>
        <dbReference type="Proteomes" id="UP000244855"/>
    </source>
</evidence>
<dbReference type="Pfam" id="PF13374">
    <property type="entry name" value="TPR_10"/>
    <property type="match status" value="2"/>
</dbReference>
<dbReference type="OrthoDB" id="1658288at2759"/>
<dbReference type="Gene3D" id="1.25.40.10">
    <property type="entry name" value="Tetratricopeptide repeat domain"/>
    <property type="match status" value="2"/>
</dbReference>
<evidence type="ECO:0000259" key="2">
    <source>
        <dbReference type="Pfam" id="PF25000"/>
    </source>
</evidence>
<dbReference type="SMART" id="SM00028">
    <property type="entry name" value="TPR"/>
    <property type="match status" value="5"/>
</dbReference>
<dbReference type="Gene3D" id="3.40.50.300">
    <property type="entry name" value="P-loop containing nucleotide triphosphate hydrolases"/>
    <property type="match status" value="1"/>
</dbReference>
<dbReference type="Pfam" id="PF17107">
    <property type="entry name" value="SesA"/>
    <property type="match status" value="1"/>
</dbReference>
<dbReference type="PANTHER" id="PTHR46082">
    <property type="entry name" value="ATP/GTP-BINDING PROTEIN-RELATED"/>
    <property type="match status" value="1"/>
</dbReference>
<dbReference type="Pfam" id="PF13424">
    <property type="entry name" value="TPR_12"/>
    <property type="match status" value="2"/>
</dbReference>
<dbReference type="AlphaFoldDB" id="A0A2V1CZQ7"/>
<dbReference type="EMBL" id="KZ805923">
    <property type="protein sequence ID" value="PVH91226.1"/>
    <property type="molecule type" value="Genomic_DNA"/>
</dbReference>
<dbReference type="NCBIfam" id="NF040586">
    <property type="entry name" value="FxSxx_TPR"/>
    <property type="match status" value="1"/>
</dbReference>
<dbReference type="SUPFAM" id="SSF48452">
    <property type="entry name" value="TPR-like"/>
    <property type="match status" value="2"/>
</dbReference>
<dbReference type="InterPro" id="IPR027417">
    <property type="entry name" value="P-loop_NTPase"/>
</dbReference>
<evidence type="ECO:0000259" key="1">
    <source>
        <dbReference type="Pfam" id="PF17107"/>
    </source>
</evidence>